<sequence length="385" mass="39570">MPVKPTRRSAARPGSRASPIPLLGVLLAGLAALLAGHALLWRWAGNRVEEGFAAWAQARRAAGWQVQHGPPERGGWPLAATLRLPAFRLAGGGATLPGGMEWQAEAVVLRVALPRFDRLLVEAGGAQRLRLGVVEIPFAADRLEAALPLESGVLPREADLHAERLRLRAGTAAGAVEVERAAARVETSTTAIEGEPAVRLTLAAEGIAVPPPPPGSAAPPAGTPLPRRAESLAAELVLTGPVPAGREPAARAEAWREAGGTLELRGLTLRWGPVEAAAQATLTLDEALQPMGAGTIRLSGIGPAIEALAAGGMVTPRGALTARTVLGLLARTPPEGGPARVELPLTLEERTLTLGGRLQLLRFPPLAWAEGGGAGGAPAGPARPP</sequence>
<gene>
    <name evidence="1" type="ORF">K1J50_11590</name>
</gene>
<accession>A0ABS7F3L5</accession>
<dbReference type="InterPro" id="IPR018666">
    <property type="entry name" value="DUF2125"/>
</dbReference>
<proteinExistence type="predicted"/>
<keyword evidence="2" id="KW-1185">Reference proteome</keyword>
<evidence type="ECO:0000313" key="1">
    <source>
        <dbReference type="EMBL" id="MBW8270128.1"/>
    </source>
</evidence>
<organism evidence="1 2">
    <name type="scientific">Caldovatus aquaticus</name>
    <dbReference type="NCBI Taxonomy" id="2865671"/>
    <lineage>
        <taxon>Bacteria</taxon>
        <taxon>Pseudomonadati</taxon>
        <taxon>Pseudomonadota</taxon>
        <taxon>Alphaproteobacteria</taxon>
        <taxon>Acetobacterales</taxon>
        <taxon>Roseomonadaceae</taxon>
        <taxon>Caldovatus</taxon>
    </lineage>
</organism>
<dbReference type="EMBL" id="JAHZUY010000031">
    <property type="protein sequence ID" value="MBW8270128.1"/>
    <property type="molecule type" value="Genomic_DNA"/>
</dbReference>
<reference evidence="1 2" key="1">
    <citation type="submission" date="2021-08" db="EMBL/GenBank/DDBJ databases">
        <title>Caldovatus sediminis gen. nov., sp. nov., a moderately thermophilic bacterium isolated from a hot spring.</title>
        <authorList>
            <person name="Hu C.-J."/>
            <person name="Li W.-J."/>
            <person name="Xian W.-D."/>
        </authorList>
    </citation>
    <scope>NUCLEOTIDE SEQUENCE [LARGE SCALE GENOMIC DNA]</scope>
    <source>
        <strain evidence="1 2">SYSU G05006</strain>
    </source>
</reference>
<name>A0ABS7F3L5_9PROT</name>
<protein>
    <submittedName>
        <fullName evidence="1">DUF2125 domain-containing protein</fullName>
    </submittedName>
</protein>
<dbReference type="Pfam" id="PF09898">
    <property type="entry name" value="DUF2125"/>
    <property type="match status" value="1"/>
</dbReference>
<evidence type="ECO:0000313" key="2">
    <source>
        <dbReference type="Proteomes" id="UP001519924"/>
    </source>
</evidence>
<dbReference type="RefSeq" id="WP_220117875.1">
    <property type="nucleotide sequence ID" value="NZ_JAHZUY010000031.1"/>
</dbReference>
<dbReference type="Proteomes" id="UP001519924">
    <property type="component" value="Unassembled WGS sequence"/>
</dbReference>
<comment type="caution">
    <text evidence="1">The sequence shown here is derived from an EMBL/GenBank/DDBJ whole genome shotgun (WGS) entry which is preliminary data.</text>
</comment>